<evidence type="ECO:0000256" key="1">
    <source>
        <dbReference type="ARBA" id="ARBA00006594"/>
    </source>
</evidence>
<dbReference type="SUPFAM" id="SSF53335">
    <property type="entry name" value="S-adenosyl-L-methionine-dependent methyltransferases"/>
    <property type="match status" value="1"/>
</dbReference>
<dbReference type="OrthoDB" id="9800801at2"/>
<feature type="domain" description="DNA methylase N-4/N-6" evidence="6">
    <location>
        <begin position="26"/>
        <end position="294"/>
    </location>
</feature>
<comment type="caution">
    <text evidence="7">The sequence shown here is derived from an EMBL/GenBank/DDBJ whole genome shotgun (WGS) entry which is preliminary data.</text>
</comment>
<sequence>MPESSRVIFGDAVDALNDIERNSIAACITDPPYNYEFIGHKWNNEEIERRMQRVASANSSTLVKNIPYGSQLAGGVRNRRWYERVQENIDAYQEWCLSWAEPLFSSCIPGAPVAVFNSTRTAAHVQIALERAGFYARDILVYRRHSGIPKGLNLGAKLRKQNHPDAEEWDGWHSCFRNEWEAIVLVQKPIENNYENNIKKYGIGLFNTKSDDGSFLSNIIEGASSRKKSVEKALHINEKPQALMDRLIKMLVPCRQDHVVIDPFCGSGTTLVAAKKYGVNYIGIDNDKKCIDISIDRLNKI</sequence>
<dbReference type="AlphaFoldDB" id="A0A149U3L9"/>
<evidence type="ECO:0000256" key="2">
    <source>
        <dbReference type="ARBA" id="ARBA00022603"/>
    </source>
</evidence>
<dbReference type="PRINTS" id="PR00508">
    <property type="entry name" value="S21N4MTFRASE"/>
</dbReference>
<name>A0A149U3L9_9PROT</name>
<evidence type="ECO:0000256" key="4">
    <source>
        <dbReference type="ARBA" id="ARBA00047942"/>
    </source>
</evidence>
<protein>
    <recommendedName>
        <fullName evidence="5">Methyltransferase</fullName>
        <ecNumber evidence="5">2.1.1.-</ecNumber>
    </recommendedName>
</protein>
<dbReference type="InterPro" id="IPR002941">
    <property type="entry name" value="DNA_methylase_N4/N6"/>
</dbReference>
<dbReference type="GO" id="GO:0009007">
    <property type="term" value="F:site-specific DNA-methyltransferase (adenine-specific) activity"/>
    <property type="evidence" value="ECO:0007669"/>
    <property type="project" value="UniProtKB-EC"/>
</dbReference>
<dbReference type="Gene3D" id="3.40.50.150">
    <property type="entry name" value="Vaccinia Virus protein VP39"/>
    <property type="match status" value="1"/>
</dbReference>
<proteinExistence type="inferred from homology"/>
<evidence type="ECO:0000256" key="5">
    <source>
        <dbReference type="RuleBase" id="RU362026"/>
    </source>
</evidence>
<keyword evidence="3 7" id="KW-0808">Transferase</keyword>
<organism evidence="7 8">
    <name type="scientific">Acetobacter senegalensis</name>
    <dbReference type="NCBI Taxonomy" id="446692"/>
    <lineage>
        <taxon>Bacteria</taxon>
        <taxon>Pseudomonadati</taxon>
        <taxon>Pseudomonadota</taxon>
        <taxon>Alphaproteobacteria</taxon>
        <taxon>Acetobacterales</taxon>
        <taxon>Acetobacteraceae</taxon>
        <taxon>Acetobacter</taxon>
    </lineage>
</organism>
<dbReference type="PANTHER" id="PTHR13370:SF3">
    <property type="entry name" value="TRNA (GUANINE(10)-N2)-METHYLTRANSFERASE HOMOLOG"/>
    <property type="match status" value="1"/>
</dbReference>
<dbReference type="GO" id="GO:0008170">
    <property type="term" value="F:N-methyltransferase activity"/>
    <property type="evidence" value="ECO:0007669"/>
    <property type="project" value="InterPro"/>
</dbReference>
<dbReference type="PATRIC" id="fig|446692.4.peg.3372"/>
<comment type="similarity">
    <text evidence="1 5">Belongs to the N(4)/N(6)-methyltransferase family.</text>
</comment>
<dbReference type="GO" id="GO:0032259">
    <property type="term" value="P:methylation"/>
    <property type="evidence" value="ECO:0007669"/>
    <property type="project" value="UniProtKB-KW"/>
</dbReference>
<reference evidence="7 8" key="1">
    <citation type="submission" date="2015-06" db="EMBL/GenBank/DDBJ databases">
        <title>Improved classification and identification of acetic acid bacteria using matrix-assisted laser desorption/ionization time-of-flight mass spectrometry; Gluconobacter nephelii and Gluconobacter uchimurae are later heterotypic synonyms of Gluconobacter japonicus and Gluconobacter oxydans, respectively.</title>
        <authorList>
            <person name="Li L."/>
            <person name="Cleenwerck I."/>
            <person name="De Vuyst L."/>
            <person name="Vandamme P."/>
        </authorList>
    </citation>
    <scope>NUCLEOTIDE SEQUENCE [LARGE SCALE GENOMIC DNA]</scope>
    <source>
        <strain evidence="7 8">LMG 23690</strain>
    </source>
</reference>
<dbReference type="InterPro" id="IPR002052">
    <property type="entry name" value="DNA_methylase_N6_adenine_CS"/>
</dbReference>
<dbReference type="InterPro" id="IPR001091">
    <property type="entry name" value="RM_Methyltransferase"/>
</dbReference>
<accession>A0A149U3L9</accession>
<dbReference type="RefSeq" id="WP_061471216.1">
    <property type="nucleotide sequence ID" value="NZ_LHZU01000120.1"/>
</dbReference>
<dbReference type="InterPro" id="IPR029063">
    <property type="entry name" value="SAM-dependent_MTases_sf"/>
</dbReference>
<dbReference type="PROSITE" id="PS00092">
    <property type="entry name" value="N6_MTASE"/>
    <property type="match status" value="1"/>
</dbReference>
<evidence type="ECO:0000256" key="3">
    <source>
        <dbReference type="ARBA" id="ARBA00022679"/>
    </source>
</evidence>
<gene>
    <name evidence="7" type="ORF">AD948_06635</name>
</gene>
<dbReference type="GO" id="GO:0005737">
    <property type="term" value="C:cytoplasm"/>
    <property type="evidence" value="ECO:0007669"/>
    <property type="project" value="TreeGrafter"/>
</dbReference>
<dbReference type="GO" id="GO:0003677">
    <property type="term" value="F:DNA binding"/>
    <property type="evidence" value="ECO:0007669"/>
    <property type="project" value="InterPro"/>
</dbReference>
<dbReference type="Pfam" id="PF01555">
    <property type="entry name" value="N6_N4_Mtase"/>
    <property type="match status" value="1"/>
</dbReference>
<dbReference type="PANTHER" id="PTHR13370">
    <property type="entry name" value="RNA METHYLASE-RELATED"/>
    <property type="match status" value="1"/>
</dbReference>
<comment type="catalytic activity">
    <reaction evidence="4">
        <text>a 2'-deoxyadenosine in DNA + S-adenosyl-L-methionine = an N(6)-methyl-2'-deoxyadenosine in DNA + S-adenosyl-L-homocysteine + H(+)</text>
        <dbReference type="Rhea" id="RHEA:15197"/>
        <dbReference type="Rhea" id="RHEA-COMP:12418"/>
        <dbReference type="Rhea" id="RHEA-COMP:12419"/>
        <dbReference type="ChEBI" id="CHEBI:15378"/>
        <dbReference type="ChEBI" id="CHEBI:57856"/>
        <dbReference type="ChEBI" id="CHEBI:59789"/>
        <dbReference type="ChEBI" id="CHEBI:90615"/>
        <dbReference type="ChEBI" id="CHEBI:90616"/>
        <dbReference type="EC" id="2.1.1.72"/>
    </reaction>
</comment>
<dbReference type="EC" id="2.1.1.-" evidence="5"/>
<dbReference type="EMBL" id="LHZU01000120">
    <property type="protein sequence ID" value="KXV60075.1"/>
    <property type="molecule type" value="Genomic_DNA"/>
</dbReference>
<evidence type="ECO:0000259" key="6">
    <source>
        <dbReference type="Pfam" id="PF01555"/>
    </source>
</evidence>
<dbReference type="Proteomes" id="UP000075360">
    <property type="component" value="Unassembled WGS sequence"/>
</dbReference>
<evidence type="ECO:0000313" key="7">
    <source>
        <dbReference type="EMBL" id="KXV60075.1"/>
    </source>
</evidence>
<keyword evidence="2 7" id="KW-0489">Methyltransferase</keyword>
<evidence type="ECO:0000313" key="8">
    <source>
        <dbReference type="Proteomes" id="UP000075360"/>
    </source>
</evidence>